<sequence>MTARLDRFAALANDGTSMTTDMLDNIASVSLKEAEADRDAFAQHLGKSFEEYGFAVLADHGIPDDLIARAEEKARAFFALPEEVKRSYALGSGGARGYTPFGIETAKGAKAHDLKEFWHVGRELTPGHSFRDVMADNVWPDEVPGFKETFLELYDTFDRTGVTVLKAIARYLGIDEDYFTDTVRDGNSVLRLLHYPPQKEATGEHIRAGAHEDINTITLLLGAEEAGLELKTRDGRWIPVSPKPGELVINIGDMLQRLTNGKLRSTPHRVVNPTPDRASNARYSMPFFLHFRPDFTIEALPGTVPAGEEPKWPPISSHDYLLERLREIKLA</sequence>
<comment type="pathway">
    <text evidence="2">Alkene biosynthesis; ethylene biosynthesis via 2-oxoglutarate.</text>
</comment>
<evidence type="ECO:0000256" key="1">
    <source>
        <dbReference type="ARBA" id="ARBA00001954"/>
    </source>
</evidence>
<evidence type="ECO:0000256" key="3">
    <source>
        <dbReference type="ARBA" id="ARBA00012293"/>
    </source>
</evidence>
<keyword evidence="11" id="KW-0560">Oxidoreductase</keyword>
<dbReference type="Pfam" id="PF03171">
    <property type="entry name" value="2OG-FeII_Oxy"/>
    <property type="match status" value="1"/>
</dbReference>
<dbReference type="SUPFAM" id="SSF51197">
    <property type="entry name" value="Clavaminate synthase-like"/>
    <property type="match status" value="1"/>
</dbReference>
<dbReference type="Gene3D" id="2.60.120.330">
    <property type="entry name" value="B-lactam Antibiotic, Isopenicillin N Synthase, Chain"/>
    <property type="match status" value="1"/>
</dbReference>
<dbReference type="InterPro" id="IPR026992">
    <property type="entry name" value="DIOX_N"/>
</dbReference>
<keyword evidence="14" id="KW-1185">Reference proteome</keyword>
<dbReference type="PRINTS" id="PR00682">
    <property type="entry name" value="IPNSYNTHASE"/>
</dbReference>
<evidence type="ECO:0000256" key="2">
    <source>
        <dbReference type="ARBA" id="ARBA00004767"/>
    </source>
</evidence>
<keyword evidence="11" id="KW-0479">Metal-binding</keyword>
<evidence type="ECO:0000256" key="10">
    <source>
        <dbReference type="ARBA" id="ARBA00049359"/>
    </source>
</evidence>
<comment type="caution">
    <text evidence="13">The sequence shown here is derived from an EMBL/GenBank/DDBJ whole genome shotgun (WGS) entry which is preliminary data.</text>
</comment>
<dbReference type="InterPro" id="IPR027443">
    <property type="entry name" value="IPNS-like_sf"/>
</dbReference>
<evidence type="ECO:0000313" key="14">
    <source>
        <dbReference type="Proteomes" id="UP001501310"/>
    </source>
</evidence>
<dbReference type="EMBL" id="BAAAZD010000002">
    <property type="protein sequence ID" value="GAA4007261.1"/>
    <property type="molecule type" value="Genomic_DNA"/>
</dbReference>
<dbReference type="PROSITE" id="PS51471">
    <property type="entry name" value="FE2OG_OXY"/>
    <property type="match status" value="1"/>
</dbReference>
<evidence type="ECO:0000313" key="13">
    <source>
        <dbReference type="EMBL" id="GAA4007261.1"/>
    </source>
</evidence>
<evidence type="ECO:0000256" key="5">
    <source>
        <dbReference type="ARBA" id="ARBA00019045"/>
    </source>
</evidence>
<dbReference type="PANTHER" id="PTHR47990">
    <property type="entry name" value="2-OXOGLUTARATE (2OG) AND FE(II)-DEPENDENT OXYGENASE SUPERFAMILY PROTEIN-RELATED"/>
    <property type="match status" value="1"/>
</dbReference>
<dbReference type="Pfam" id="PF14226">
    <property type="entry name" value="DIOX_N"/>
    <property type="match status" value="1"/>
</dbReference>
<protein>
    <recommendedName>
        <fullName evidence="5">2-oxoglutarate-dependent ethylene/succinate-forming enzyme</fullName>
        <ecNumber evidence="4">1.13.12.19</ecNumber>
        <ecNumber evidence="3">1.14.20.7</ecNumber>
    </recommendedName>
    <alternativeName>
        <fullName evidence="7">2-oxoglutarate dioxygenase (ethylene-forming)</fullName>
    </alternativeName>
    <alternativeName>
        <fullName evidence="8">2-oxoglutarate/L-arginine monooxygenase/decarboxylase (succinate-forming)</fullName>
    </alternativeName>
</protein>
<dbReference type="Proteomes" id="UP001501310">
    <property type="component" value="Unassembled WGS sequence"/>
</dbReference>
<keyword evidence="11" id="KW-0408">Iron</keyword>
<evidence type="ECO:0000256" key="8">
    <source>
        <dbReference type="ARBA" id="ARBA00031282"/>
    </source>
</evidence>
<evidence type="ECO:0000256" key="6">
    <source>
        <dbReference type="ARBA" id="ARBA00022666"/>
    </source>
</evidence>
<feature type="domain" description="Fe2OG dioxygenase" evidence="12">
    <location>
        <begin position="185"/>
        <end position="291"/>
    </location>
</feature>
<dbReference type="InterPro" id="IPR005123">
    <property type="entry name" value="Oxoglu/Fe-dep_dioxygenase_dom"/>
</dbReference>
<comment type="catalytic activity">
    <reaction evidence="10">
        <text>L-arginine + 2-oxoglutarate + O2 = guanidine + L-glutamate 5-semialdehyde + succinate + CO2</text>
        <dbReference type="Rhea" id="RHEA:31535"/>
        <dbReference type="ChEBI" id="CHEBI:15379"/>
        <dbReference type="ChEBI" id="CHEBI:16526"/>
        <dbReference type="ChEBI" id="CHEBI:16810"/>
        <dbReference type="ChEBI" id="CHEBI:30031"/>
        <dbReference type="ChEBI" id="CHEBI:30087"/>
        <dbReference type="ChEBI" id="CHEBI:32682"/>
        <dbReference type="ChEBI" id="CHEBI:58066"/>
        <dbReference type="EC" id="1.14.20.7"/>
    </reaction>
</comment>
<evidence type="ECO:0000256" key="11">
    <source>
        <dbReference type="RuleBase" id="RU003682"/>
    </source>
</evidence>
<dbReference type="EC" id="1.14.20.7" evidence="3"/>
<evidence type="ECO:0000256" key="7">
    <source>
        <dbReference type="ARBA" id="ARBA00031011"/>
    </source>
</evidence>
<comment type="cofactor">
    <cofactor evidence="1">
        <name>Fe(2+)</name>
        <dbReference type="ChEBI" id="CHEBI:29033"/>
    </cofactor>
</comment>
<dbReference type="InterPro" id="IPR050231">
    <property type="entry name" value="Iron_ascorbate_oxido_reductase"/>
</dbReference>
<keyword evidence="6" id="KW-0266">Ethylene biosynthesis</keyword>
<dbReference type="EC" id="1.13.12.19" evidence="4"/>
<comment type="catalytic activity">
    <reaction evidence="9">
        <text>2-oxoglutarate + O2 + 2 H(+) = ethene + 3 CO2 + H2O</text>
        <dbReference type="Rhea" id="RHEA:31523"/>
        <dbReference type="ChEBI" id="CHEBI:15377"/>
        <dbReference type="ChEBI" id="CHEBI:15378"/>
        <dbReference type="ChEBI" id="CHEBI:15379"/>
        <dbReference type="ChEBI" id="CHEBI:16526"/>
        <dbReference type="ChEBI" id="CHEBI:16810"/>
        <dbReference type="ChEBI" id="CHEBI:18153"/>
        <dbReference type="EC" id="1.13.12.19"/>
    </reaction>
</comment>
<organism evidence="13 14">
    <name type="scientific">Sphingomonas humi</name>
    <dbReference type="NCBI Taxonomy" id="335630"/>
    <lineage>
        <taxon>Bacteria</taxon>
        <taxon>Pseudomonadati</taxon>
        <taxon>Pseudomonadota</taxon>
        <taxon>Alphaproteobacteria</taxon>
        <taxon>Sphingomonadales</taxon>
        <taxon>Sphingomonadaceae</taxon>
        <taxon>Sphingomonas</taxon>
    </lineage>
</organism>
<accession>A0ABP7S6G5</accession>
<evidence type="ECO:0000256" key="9">
    <source>
        <dbReference type="ARBA" id="ARBA00047725"/>
    </source>
</evidence>
<reference evidence="14" key="1">
    <citation type="journal article" date="2019" name="Int. J. Syst. Evol. Microbiol.">
        <title>The Global Catalogue of Microorganisms (GCM) 10K type strain sequencing project: providing services to taxonomists for standard genome sequencing and annotation.</title>
        <authorList>
            <consortium name="The Broad Institute Genomics Platform"/>
            <consortium name="The Broad Institute Genome Sequencing Center for Infectious Disease"/>
            <person name="Wu L."/>
            <person name="Ma J."/>
        </authorList>
    </citation>
    <scope>NUCLEOTIDE SEQUENCE [LARGE SCALE GENOMIC DNA]</scope>
    <source>
        <strain evidence="14">JCM 16603</strain>
    </source>
</reference>
<comment type="similarity">
    <text evidence="11">Belongs to the iron/ascorbate-dependent oxidoreductase family.</text>
</comment>
<name>A0ABP7S6G5_9SPHN</name>
<gene>
    <name evidence="13" type="ORF">GCM10022211_20560</name>
</gene>
<evidence type="ECO:0000259" key="12">
    <source>
        <dbReference type="PROSITE" id="PS51471"/>
    </source>
</evidence>
<evidence type="ECO:0000256" key="4">
    <source>
        <dbReference type="ARBA" id="ARBA00012531"/>
    </source>
</evidence>
<dbReference type="InterPro" id="IPR044861">
    <property type="entry name" value="IPNS-like_FE2OG_OXY"/>
</dbReference>
<proteinExistence type="inferred from homology"/>